<dbReference type="GO" id="GO:0005524">
    <property type="term" value="F:ATP binding"/>
    <property type="evidence" value="ECO:0007669"/>
    <property type="project" value="InterPro"/>
</dbReference>
<dbReference type="InterPro" id="IPR001482">
    <property type="entry name" value="T2SS/T4SS_dom"/>
</dbReference>
<dbReference type="GO" id="GO:0016887">
    <property type="term" value="F:ATP hydrolysis activity"/>
    <property type="evidence" value="ECO:0007669"/>
    <property type="project" value="InterPro"/>
</dbReference>
<dbReference type="InterPro" id="IPR003593">
    <property type="entry name" value="AAA+_ATPase"/>
</dbReference>
<comment type="similarity">
    <text evidence="1">Belongs to the GSP E family.</text>
</comment>
<dbReference type="RefSeq" id="WP_047809571.1">
    <property type="nucleotide sequence ID" value="NZ_LDZY01000005.1"/>
</dbReference>
<dbReference type="Gene3D" id="3.40.50.300">
    <property type="entry name" value="P-loop containing nucleotide triphosphate hydrolases"/>
    <property type="match status" value="1"/>
</dbReference>
<sequence length="349" mass="38832">MLSMEELFLNAAEKKASDIHLTIESPPVLRVDGSLVPLLMDKLSQFDLETFALSLMNEIQKKRFTEFGELDLSYSLSHVGRYRVNIFRQRGSMGVVIRLIPHDIPTPESLGLPAVSLALARLTKGLVLVTGPTGSGKSTTLASLIDYINRTRACHIMTIEDPIEYLHKHQLSLVNQREIGCDTNSFANALRSVLRQDPDVILVGEMRDLETIATAVTAAETGHLVFSTLHTNDATQSVDRMIDVFPSYQQQQIRVQLAAVLQGILSQQLFPRADHQGRIAAIEVMLATPAVRSLIREGKTHQLPTVIQVNSKLGMQTMDKAILDLVQKGWVSYEVAQEKLQTTTDNLRR</sequence>
<dbReference type="InterPro" id="IPR027417">
    <property type="entry name" value="P-loop_NTPase"/>
</dbReference>
<organism evidence="3 4">
    <name type="scientific">Desulfosporosinus acididurans</name>
    <dbReference type="NCBI Taxonomy" id="476652"/>
    <lineage>
        <taxon>Bacteria</taxon>
        <taxon>Bacillati</taxon>
        <taxon>Bacillota</taxon>
        <taxon>Clostridia</taxon>
        <taxon>Eubacteriales</taxon>
        <taxon>Desulfitobacteriaceae</taxon>
        <taxon>Desulfosporosinus</taxon>
    </lineage>
</organism>
<dbReference type="Pfam" id="PF00437">
    <property type="entry name" value="T2SSE"/>
    <property type="match status" value="1"/>
</dbReference>
<evidence type="ECO:0000313" key="3">
    <source>
        <dbReference type="EMBL" id="KLU66282.1"/>
    </source>
</evidence>
<dbReference type="EMBL" id="LDZY01000005">
    <property type="protein sequence ID" value="KLU66282.1"/>
    <property type="molecule type" value="Genomic_DNA"/>
</dbReference>
<dbReference type="PANTHER" id="PTHR30486">
    <property type="entry name" value="TWITCHING MOTILITY PROTEIN PILT"/>
    <property type="match status" value="1"/>
</dbReference>
<protein>
    <submittedName>
        <fullName evidence="3">Twitching mobility protein</fullName>
    </submittedName>
</protein>
<dbReference type="PATRIC" id="fig|476652.3.peg.1736"/>
<dbReference type="NCBIfam" id="TIGR01420">
    <property type="entry name" value="pilT_fam"/>
    <property type="match status" value="1"/>
</dbReference>
<dbReference type="SMART" id="SM00382">
    <property type="entry name" value="AAA"/>
    <property type="match status" value="1"/>
</dbReference>
<evidence type="ECO:0000259" key="2">
    <source>
        <dbReference type="PROSITE" id="PS00662"/>
    </source>
</evidence>
<keyword evidence="4" id="KW-1185">Reference proteome</keyword>
<dbReference type="InterPro" id="IPR006321">
    <property type="entry name" value="PilT/PilU"/>
</dbReference>
<dbReference type="STRING" id="476652.DEAC_c16810"/>
<comment type="caution">
    <text evidence="3">The sequence shown here is derived from an EMBL/GenBank/DDBJ whole genome shotgun (WGS) entry which is preliminary data.</text>
</comment>
<dbReference type="Gene3D" id="3.30.450.90">
    <property type="match status" value="1"/>
</dbReference>
<name>A0A0J1FSL1_9FIRM</name>
<gene>
    <name evidence="3" type="primary">pilT</name>
    <name evidence="3" type="ORF">DEAC_c16810</name>
</gene>
<dbReference type="CDD" id="cd01131">
    <property type="entry name" value="PilT"/>
    <property type="match status" value="1"/>
</dbReference>
<evidence type="ECO:0000313" key="4">
    <source>
        <dbReference type="Proteomes" id="UP000036356"/>
    </source>
</evidence>
<dbReference type="PROSITE" id="PS00662">
    <property type="entry name" value="T2SP_E"/>
    <property type="match status" value="1"/>
</dbReference>
<dbReference type="AlphaFoldDB" id="A0A0J1FSL1"/>
<evidence type="ECO:0000256" key="1">
    <source>
        <dbReference type="ARBA" id="ARBA00006611"/>
    </source>
</evidence>
<dbReference type="SUPFAM" id="SSF52540">
    <property type="entry name" value="P-loop containing nucleoside triphosphate hydrolases"/>
    <property type="match status" value="1"/>
</dbReference>
<reference evidence="3 4" key="1">
    <citation type="submission" date="2015-06" db="EMBL/GenBank/DDBJ databases">
        <title>Draft genome of the moderately acidophilic sulfate reducer Candidatus Desulfosporosinus acididurans strain M1.</title>
        <authorList>
            <person name="Poehlein A."/>
            <person name="Petzsch P."/>
            <person name="Johnson B.D."/>
            <person name="Schloemann M."/>
            <person name="Daniel R."/>
            <person name="Muehling M."/>
        </authorList>
    </citation>
    <scope>NUCLEOTIDE SEQUENCE [LARGE SCALE GENOMIC DNA]</scope>
    <source>
        <strain evidence="3 4">M1</strain>
    </source>
</reference>
<dbReference type="Proteomes" id="UP000036356">
    <property type="component" value="Unassembled WGS sequence"/>
</dbReference>
<proteinExistence type="inferred from homology"/>
<accession>A0A0J1FSL1</accession>
<dbReference type="InterPro" id="IPR050921">
    <property type="entry name" value="T4SS_GSP_E_ATPase"/>
</dbReference>
<feature type="domain" description="Bacterial type II secretion system protein E" evidence="2">
    <location>
        <begin position="194"/>
        <end position="208"/>
    </location>
</feature>